<feature type="region of interest" description="Disordered" evidence="1">
    <location>
        <begin position="587"/>
        <end position="632"/>
    </location>
</feature>
<reference evidence="2 3" key="1">
    <citation type="submission" date="2011-02" db="EMBL/GenBank/DDBJ databases">
        <title>The Genome Sequence of Sphaeroforma arctica JP610.</title>
        <authorList>
            <consortium name="The Broad Institute Genome Sequencing Platform"/>
            <person name="Russ C."/>
            <person name="Cuomo C."/>
            <person name="Young S.K."/>
            <person name="Zeng Q."/>
            <person name="Gargeya S."/>
            <person name="Alvarado L."/>
            <person name="Berlin A."/>
            <person name="Chapman S.B."/>
            <person name="Chen Z."/>
            <person name="Freedman E."/>
            <person name="Gellesch M."/>
            <person name="Goldberg J."/>
            <person name="Griggs A."/>
            <person name="Gujja S."/>
            <person name="Heilman E."/>
            <person name="Heiman D."/>
            <person name="Howarth C."/>
            <person name="Mehta T."/>
            <person name="Neiman D."/>
            <person name="Pearson M."/>
            <person name="Roberts A."/>
            <person name="Saif S."/>
            <person name="Shea T."/>
            <person name="Shenoy N."/>
            <person name="Sisk P."/>
            <person name="Stolte C."/>
            <person name="Sykes S."/>
            <person name="White J."/>
            <person name="Yandava C."/>
            <person name="Burger G."/>
            <person name="Gray M.W."/>
            <person name="Holland P.W.H."/>
            <person name="King N."/>
            <person name="Lang F.B.F."/>
            <person name="Roger A.J."/>
            <person name="Ruiz-Trillo I."/>
            <person name="Haas B."/>
            <person name="Nusbaum C."/>
            <person name="Birren B."/>
        </authorList>
    </citation>
    <scope>NUCLEOTIDE SEQUENCE [LARGE SCALE GENOMIC DNA]</scope>
    <source>
        <strain evidence="2 3">JP610</strain>
    </source>
</reference>
<dbReference type="GeneID" id="25907034"/>
<feature type="compositionally biased region" description="Basic and acidic residues" evidence="1">
    <location>
        <begin position="206"/>
        <end position="220"/>
    </location>
</feature>
<dbReference type="RefSeq" id="XP_014155033.1">
    <property type="nucleotide sequence ID" value="XM_014299558.1"/>
</dbReference>
<name>A0A0L0FX66_9EUKA</name>
<feature type="compositionally biased region" description="Basic and acidic residues" evidence="1">
    <location>
        <begin position="42"/>
        <end position="61"/>
    </location>
</feature>
<evidence type="ECO:0000313" key="3">
    <source>
        <dbReference type="Proteomes" id="UP000054560"/>
    </source>
</evidence>
<feature type="region of interest" description="Disordered" evidence="1">
    <location>
        <begin position="346"/>
        <end position="503"/>
    </location>
</feature>
<protein>
    <submittedName>
        <fullName evidence="2">Uncharacterized protein</fullName>
    </submittedName>
</protein>
<feature type="compositionally biased region" description="Low complexity" evidence="1">
    <location>
        <begin position="471"/>
        <end position="484"/>
    </location>
</feature>
<evidence type="ECO:0000313" key="2">
    <source>
        <dbReference type="EMBL" id="KNC81131.1"/>
    </source>
</evidence>
<feature type="region of interest" description="Disordered" evidence="1">
    <location>
        <begin position="171"/>
        <end position="294"/>
    </location>
</feature>
<feature type="compositionally biased region" description="Basic residues" evidence="1">
    <location>
        <begin position="1"/>
        <end position="10"/>
    </location>
</feature>
<dbReference type="Proteomes" id="UP000054560">
    <property type="component" value="Unassembled WGS sequence"/>
</dbReference>
<feature type="compositionally biased region" description="Basic and acidic residues" evidence="1">
    <location>
        <begin position="267"/>
        <end position="294"/>
    </location>
</feature>
<dbReference type="AlphaFoldDB" id="A0A0L0FX66"/>
<organism evidence="2 3">
    <name type="scientific">Sphaeroforma arctica JP610</name>
    <dbReference type="NCBI Taxonomy" id="667725"/>
    <lineage>
        <taxon>Eukaryota</taxon>
        <taxon>Ichthyosporea</taxon>
        <taxon>Ichthyophonida</taxon>
        <taxon>Sphaeroforma</taxon>
    </lineage>
</organism>
<feature type="compositionally biased region" description="Basic and acidic residues" evidence="1">
    <location>
        <begin position="120"/>
        <end position="130"/>
    </location>
</feature>
<feature type="compositionally biased region" description="Basic and acidic residues" evidence="1">
    <location>
        <begin position="353"/>
        <end position="369"/>
    </location>
</feature>
<feature type="compositionally biased region" description="Polar residues" evidence="1">
    <location>
        <begin position="241"/>
        <end position="265"/>
    </location>
</feature>
<keyword evidence="3" id="KW-1185">Reference proteome</keyword>
<feature type="compositionally biased region" description="Polar residues" evidence="1">
    <location>
        <begin position="448"/>
        <end position="458"/>
    </location>
</feature>
<proteinExistence type="predicted"/>
<feature type="compositionally biased region" description="Polar residues" evidence="1">
    <location>
        <begin position="370"/>
        <end position="379"/>
    </location>
</feature>
<gene>
    <name evidence="2" type="ORF">SARC_06530</name>
</gene>
<evidence type="ECO:0000256" key="1">
    <source>
        <dbReference type="SAM" id="MobiDB-lite"/>
    </source>
</evidence>
<sequence>MKSVPKRNTKPKASSSSLDQKTKHPGTDDIMSNESSASTRHRMVEKADQPMKQTAESDTKRNPRKAKSAQYEIPPYDKKQMSLSRTAQRSEGHSDSMVKPALDTMKSKSTLETENSTPAKEMRTPTGTKKDEVSLVPWGIDMSGMLNDFRDIWASPSEFIVENLMVGKGTSAIESDEDEGAGSSKDKRESRQLVTKQALTTPIKRLGRDSVLLEREKKAMPWDGIESDSEMDGVESGGQISGQYQPTQVNKDGDDSYSTNGSTRPRSSKEYSRLKKTAKDHIDGNDSEVGKEETYRIRDGGLLSAEQGENVYTHGLKQESASDLSGMNTFMNGLYMVSKYILDDEDDSSNGLPRHDTHALKRERVRSTDESSSVVNSKQPLGKRSGSIHTVGVEKSVSEGFDPLGATVAGPSTELPSSSSNYDGLSTWRNRVKTTSKSCETEADGDQLDSNPRATGQSAWAKRQAQKHGADSSGARRATRTTSRSSEKKVGPRIGGNTDRRGLHNEQLAQKNMESDVGFYDQVRLRPDIERKKPKENGTKGVLVQQPEHAQIQTFMLENVYRGDGIKPRRTGEVIGTKRGREIYTEVAARRGGGHATKPGTNTVSVGVDDRESESESESGSNRDEDRQDQGSVVQVVGALASILSPIDWFA</sequence>
<feature type="compositionally biased region" description="Polar residues" evidence="1">
    <location>
        <begin position="414"/>
        <end position="438"/>
    </location>
</feature>
<dbReference type="EMBL" id="KQ242066">
    <property type="protein sequence ID" value="KNC81131.1"/>
    <property type="molecule type" value="Genomic_DNA"/>
</dbReference>
<feature type="region of interest" description="Disordered" evidence="1">
    <location>
        <begin position="1"/>
        <end position="130"/>
    </location>
</feature>
<accession>A0A0L0FX66</accession>